<keyword evidence="15" id="KW-1185">Reference proteome</keyword>
<evidence type="ECO:0000256" key="6">
    <source>
        <dbReference type="ARBA" id="ARBA00022771"/>
    </source>
</evidence>
<sequence length="547" mass="59996">MSDDSDQEYVYSEDEDDYNDDEDAEMSDADAPAAPRARKSGSTGSKDDGAPSRLGDGAYALMEPADVERMMVAKAREVSETLDARPGAPPHPPPFLSNRRPFPQVPPESAEVLLRHVGWSAERLMEAFWSDGERLTGAAGVDTWAADGGDAAAAAVALPSAEGTVTCRICFDDVPASSGRSAPCGHFFCEDCYGGYLANAVDEGASCVMATCPEQGCATRVPGALFAALVDAKRVDRRRSFRLENFVSFSKDLRWCPGKGCGRVARAGAGVGSVKCAPNGCGCNFCMRCGEEAHSPASCGLIAQWTEKCQNESETANWILANTKRCPKCQTRIEKNQGCNHMNCSQCKYEFCWMCMGDWADHGATTGGFYKCNKYDPLKAEADDGAMDDQARAKRELDRYLHYYKRFHGHDQSQAFATKQLESTEKRMVELQESTHGSWIDVQFLKTANEMVIDCRRVLKNTYVFGYYLPTPAKRQRELFENLQEHLERFTETLSEMTELPLDQMDRSEIVNVTRVTESFLANLIQGAEAGLDVPDDDAAPAAAAAA</sequence>
<evidence type="ECO:0000256" key="3">
    <source>
        <dbReference type="ARBA" id="ARBA00022679"/>
    </source>
</evidence>
<dbReference type="InterPro" id="IPR017907">
    <property type="entry name" value="Znf_RING_CS"/>
</dbReference>
<gene>
    <name evidence="14" type="ORF">SO694_00059210</name>
</gene>
<dbReference type="PROSITE" id="PS50089">
    <property type="entry name" value="ZF_RING_2"/>
    <property type="match status" value="1"/>
</dbReference>
<comment type="catalytic activity">
    <reaction evidence="1">
        <text>[E2 ubiquitin-conjugating enzyme]-S-ubiquitinyl-L-cysteine + [acceptor protein]-L-lysine = [E2 ubiquitin-conjugating enzyme]-L-cysteine + [acceptor protein]-N(6)-ubiquitinyl-L-lysine.</text>
        <dbReference type="EC" id="2.3.2.31"/>
    </reaction>
</comment>
<evidence type="ECO:0000256" key="4">
    <source>
        <dbReference type="ARBA" id="ARBA00022723"/>
    </source>
</evidence>
<keyword evidence="7" id="KW-0833">Ubl conjugation pathway</keyword>
<dbReference type="Gene3D" id="1.20.120.1750">
    <property type="match status" value="1"/>
</dbReference>
<dbReference type="SUPFAM" id="SSF57850">
    <property type="entry name" value="RING/U-box"/>
    <property type="match status" value="3"/>
</dbReference>
<dbReference type="SMART" id="SM00647">
    <property type="entry name" value="IBR"/>
    <property type="match status" value="2"/>
</dbReference>
<comment type="caution">
    <text evidence="14">The sequence shown here is derived from an EMBL/GenBank/DDBJ whole genome shotgun (WGS) entry which is preliminary data.</text>
</comment>
<dbReference type="Gene3D" id="3.30.40.10">
    <property type="entry name" value="Zinc/RING finger domain, C3HC4 (zinc finger)"/>
    <property type="match status" value="1"/>
</dbReference>
<dbReference type="InterPro" id="IPR002867">
    <property type="entry name" value="IBR_dom"/>
</dbReference>
<keyword evidence="5" id="KW-0677">Repeat</keyword>
<dbReference type="Pfam" id="PF22191">
    <property type="entry name" value="IBR_1"/>
    <property type="match status" value="1"/>
</dbReference>
<keyword evidence="10" id="KW-0175">Coiled coil</keyword>
<evidence type="ECO:0000256" key="10">
    <source>
        <dbReference type="SAM" id="Coils"/>
    </source>
</evidence>
<proteinExistence type="predicted"/>
<keyword evidence="3" id="KW-0808">Transferase</keyword>
<dbReference type="PANTHER" id="PTHR11685">
    <property type="entry name" value="RBR FAMILY RING FINGER AND IBR DOMAIN-CONTAINING"/>
    <property type="match status" value="1"/>
</dbReference>
<evidence type="ECO:0000256" key="1">
    <source>
        <dbReference type="ARBA" id="ARBA00001798"/>
    </source>
</evidence>
<evidence type="ECO:0000256" key="11">
    <source>
        <dbReference type="SAM" id="MobiDB-lite"/>
    </source>
</evidence>
<evidence type="ECO:0000256" key="8">
    <source>
        <dbReference type="ARBA" id="ARBA00022833"/>
    </source>
</evidence>
<accession>A0ABR1FZ62</accession>
<feature type="domain" description="RING-type" evidence="13">
    <location>
        <begin position="163"/>
        <end position="376"/>
    </location>
</feature>
<dbReference type="InterPro" id="IPR048962">
    <property type="entry name" value="ARIH1-like_UBL"/>
</dbReference>
<dbReference type="Proteomes" id="UP001363151">
    <property type="component" value="Unassembled WGS sequence"/>
</dbReference>
<dbReference type="InterPro" id="IPR047556">
    <property type="entry name" value="Rcat_RBR_TRIAD1"/>
</dbReference>
<keyword evidence="6 9" id="KW-0863">Zinc-finger</keyword>
<evidence type="ECO:0000259" key="12">
    <source>
        <dbReference type="PROSITE" id="PS50089"/>
    </source>
</evidence>
<evidence type="ECO:0000256" key="5">
    <source>
        <dbReference type="ARBA" id="ARBA00022737"/>
    </source>
</evidence>
<evidence type="ECO:0000313" key="15">
    <source>
        <dbReference type="Proteomes" id="UP001363151"/>
    </source>
</evidence>
<reference evidence="14 15" key="1">
    <citation type="submission" date="2024-03" db="EMBL/GenBank/DDBJ databases">
        <title>Aureococcus anophagefferens CCMP1851 and Kratosvirus quantuckense: Draft genome of a second virus-susceptible host strain in the model system.</title>
        <authorList>
            <person name="Chase E."/>
            <person name="Truchon A.R."/>
            <person name="Schepens W."/>
            <person name="Wilhelm S.W."/>
        </authorList>
    </citation>
    <scope>NUCLEOTIDE SEQUENCE [LARGE SCALE GENOMIC DNA]</scope>
    <source>
        <strain evidence="14 15">CCMP1851</strain>
    </source>
</reference>
<dbReference type="PROSITE" id="PS51873">
    <property type="entry name" value="TRIAD"/>
    <property type="match status" value="1"/>
</dbReference>
<keyword evidence="4" id="KW-0479">Metal-binding</keyword>
<dbReference type="InterPro" id="IPR045840">
    <property type="entry name" value="Ariadne"/>
</dbReference>
<feature type="compositionally biased region" description="Acidic residues" evidence="11">
    <location>
        <begin position="1"/>
        <end position="28"/>
    </location>
</feature>
<name>A0ABR1FZ62_AURAN</name>
<dbReference type="InterPro" id="IPR001841">
    <property type="entry name" value="Znf_RING"/>
</dbReference>
<protein>
    <recommendedName>
        <fullName evidence="2">RBR-type E3 ubiquitin transferase</fullName>
        <ecNumber evidence="2">2.3.2.31</ecNumber>
    </recommendedName>
</protein>
<dbReference type="PROSITE" id="PS00518">
    <property type="entry name" value="ZF_RING_1"/>
    <property type="match status" value="1"/>
</dbReference>
<evidence type="ECO:0000256" key="9">
    <source>
        <dbReference type="PROSITE-ProRule" id="PRU00175"/>
    </source>
</evidence>
<evidence type="ECO:0000256" key="2">
    <source>
        <dbReference type="ARBA" id="ARBA00012251"/>
    </source>
</evidence>
<dbReference type="Pfam" id="PF19422">
    <property type="entry name" value="Ariadne"/>
    <property type="match status" value="1"/>
</dbReference>
<evidence type="ECO:0000259" key="13">
    <source>
        <dbReference type="PROSITE" id="PS51873"/>
    </source>
</evidence>
<evidence type="ECO:0000313" key="14">
    <source>
        <dbReference type="EMBL" id="KAK7241406.1"/>
    </source>
</evidence>
<dbReference type="SMART" id="SM00184">
    <property type="entry name" value="RING"/>
    <property type="match status" value="1"/>
</dbReference>
<feature type="region of interest" description="Disordered" evidence="11">
    <location>
        <begin position="1"/>
        <end position="58"/>
    </location>
</feature>
<dbReference type="EMBL" id="JBBJCI010000202">
    <property type="protein sequence ID" value="KAK7241406.1"/>
    <property type="molecule type" value="Genomic_DNA"/>
</dbReference>
<evidence type="ECO:0000256" key="7">
    <source>
        <dbReference type="ARBA" id="ARBA00022786"/>
    </source>
</evidence>
<dbReference type="InterPro" id="IPR044066">
    <property type="entry name" value="TRIAD_supradom"/>
</dbReference>
<feature type="domain" description="RING-type" evidence="12">
    <location>
        <begin position="167"/>
        <end position="213"/>
    </location>
</feature>
<feature type="region of interest" description="Disordered" evidence="11">
    <location>
        <begin position="80"/>
        <end position="102"/>
    </location>
</feature>
<keyword evidence="8" id="KW-0862">Zinc</keyword>
<dbReference type="EC" id="2.3.2.31" evidence="2"/>
<dbReference type="InterPro" id="IPR013083">
    <property type="entry name" value="Znf_RING/FYVE/PHD"/>
</dbReference>
<dbReference type="CDD" id="cd20360">
    <property type="entry name" value="Rcat_RBR_TRIAD1"/>
    <property type="match status" value="1"/>
</dbReference>
<feature type="coiled-coil region" evidence="10">
    <location>
        <begin position="473"/>
        <end position="500"/>
    </location>
</feature>
<organism evidence="14 15">
    <name type="scientific">Aureococcus anophagefferens</name>
    <name type="common">Harmful bloom alga</name>
    <dbReference type="NCBI Taxonomy" id="44056"/>
    <lineage>
        <taxon>Eukaryota</taxon>
        <taxon>Sar</taxon>
        <taxon>Stramenopiles</taxon>
        <taxon>Ochrophyta</taxon>
        <taxon>Pelagophyceae</taxon>
        <taxon>Pelagomonadales</taxon>
        <taxon>Pelagomonadaceae</taxon>
        <taxon>Aureococcus</taxon>
    </lineage>
</organism>
<dbReference type="InterPro" id="IPR031127">
    <property type="entry name" value="E3_UB_ligase_RBR"/>
</dbReference>
<dbReference type="Pfam" id="PF01485">
    <property type="entry name" value="IBR"/>
    <property type="match status" value="1"/>
</dbReference>
<dbReference type="Pfam" id="PF21235">
    <property type="entry name" value="UBA_ARI1"/>
    <property type="match status" value="1"/>
</dbReference>